<organism evidence="1 2">
    <name type="scientific">Dreissena polymorpha</name>
    <name type="common">Zebra mussel</name>
    <name type="synonym">Mytilus polymorpha</name>
    <dbReference type="NCBI Taxonomy" id="45954"/>
    <lineage>
        <taxon>Eukaryota</taxon>
        <taxon>Metazoa</taxon>
        <taxon>Spiralia</taxon>
        <taxon>Lophotrochozoa</taxon>
        <taxon>Mollusca</taxon>
        <taxon>Bivalvia</taxon>
        <taxon>Autobranchia</taxon>
        <taxon>Heteroconchia</taxon>
        <taxon>Euheterodonta</taxon>
        <taxon>Imparidentia</taxon>
        <taxon>Neoheterodontei</taxon>
        <taxon>Myida</taxon>
        <taxon>Dreissenoidea</taxon>
        <taxon>Dreissenidae</taxon>
        <taxon>Dreissena</taxon>
    </lineage>
</organism>
<accession>A0A9D4QX41</accession>
<name>A0A9D4QX41_DREPO</name>
<dbReference type="AlphaFoldDB" id="A0A9D4QX41"/>
<keyword evidence="2" id="KW-1185">Reference proteome</keyword>
<gene>
    <name evidence="1" type="ORF">DPMN_088222</name>
</gene>
<reference evidence="1" key="1">
    <citation type="journal article" date="2019" name="bioRxiv">
        <title>The Genome of the Zebra Mussel, Dreissena polymorpha: A Resource for Invasive Species Research.</title>
        <authorList>
            <person name="McCartney M.A."/>
            <person name="Auch B."/>
            <person name="Kono T."/>
            <person name="Mallez S."/>
            <person name="Zhang Y."/>
            <person name="Obille A."/>
            <person name="Becker A."/>
            <person name="Abrahante J.E."/>
            <person name="Garbe J."/>
            <person name="Badalamenti J.P."/>
            <person name="Herman A."/>
            <person name="Mangelson H."/>
            <person name="Liachko I."/>
            <person name="Sullivan S."/>
            <person name="Sone E.D."/>
            <person name="Koren S."/>
            <person name="Silverstein K.A.T."/>
            <person name="Beckman K.B."/>
            <person name="Gohl D.M."/>
        </authorList>
    </citation>
    <scope>NUCLEOTIDE SEQUENCE</scope>
    <source>
        <strain evidence="1">Duluth1</strain>
        <tissue evidence="1">Whole animal</tissue>
    </source>
</reference>
<dbReference type="Proteomes" id="UP000828390">
    <property type="component" value="Unassembled WGS sequence"/>
</dbReference>
<dbReference type="EMBL" id="JAIWYP010000003">
    <property type="protein sequence ID" value="KAH3845927.1"/>
    <property type="molecule type" value="Genomic_DNA"/>
</dbReference>
<sequence length="287" mass="32527">MFRPRLIPRPWRPYIIKTNVLTKFRENGTFNDKSPAPSGLIFKQTATILELVQYILGKNLPTKMHDDRTMNVASRLINGDIVGTNLLTKFFFNEDRTIFKTNTPRPHYGGHVFQETGTIFELCHDDRTINLASRVLKRFNYSHIKNAPTPGGHVLQQTITTFELVQDIITTHVLSKFHEDWIMNVTLRMKNAPPPGCYGFQPSGIILKFIGNRCGQKVLKIDNAPPPGGHVFHATGNIFQLVQDIIGKNLLTKFHDDRTRNVASRVLTRKNALLPGGNVFQPIGTIF</sequence>
<evidence type="ECO:0000313" key="2">
    <source>
        <dbReference type="Proteomes" id="UP000828390"/>
    </source>
</evidence>
<comment type="caution">
    <text evidence="1">The sequence shown here is derived from an EMBL/GenBank/DDBJ whole genome shotgun (WGS) entry which is preliminary data.</text>
</comment>
<protein>
    <submittedName>
        <fullName evidence="1">Uncharacterized protein</fullName>
    </submittedName>
</protein>
<evidence type="ECO:0000313" key="1">
    <source>
        <dbReference type="EMBL" id="KAH3845927.1"/>
    </source>
</evidence>
<reference evidence="1" key="2">
    <citation type="submission" date="2020-11" db="EMBL/GenBank/DDBJ databases">
        <authorList>
            <person name="McCartney M.A."/>
            <person name="Auch B."/>
            <person name="Kono T."/>
            <person name="Mallez S."/>
            <person name="Becker A."/>
            <person name="Gohl D.M."/>
            <person name="Silverstein K.A.T."/>
            <person name="Koren S."/>
            <person name="Bechman K.B."/>
            <person name="Herman A."/>
            <person name="Abrahante J.E."/>
            <person name="Garbe J."/>
        </authorList>
    </citation>
    <scope>NUCLEOTIDE SEQUENCE</scope>
    <source>
        <strain evidence="1">Duluth1</strain>
        <tissue evidence="1">Whole animal</tissue>
    </source>
</reference>
<proteinExistence type="predicted"/>